<dbReference type="Pfam" id="PF17834">
    <property type="entry name" value="GHD"/>
    <property type="match status" value="1"/>
</dbReference>
<evidence type="ECO:0000256" key="1">
    <source>
        <dbReference type="SAM" id="MobiDB-lite"/>
    </source>
</evidence>
<name>A0AAP0IFW9_9MAGN</name>
<feature type="domain" description="Beta-galactosidase beta-sandwich" evidence="2">
    <location>
        <begin position="166"/>
        <end position="220"/>
    </location>
</feature>
<dbReference type="Gene3D" id="3.40.50.300">
    <property type="entry name" value="P-loop containing nucleotide triphosphate hydrolases"/>
    <property type="match status" value="1"/>
</dbReference>
<dbReference type="Proteomes" id="UP001420932">
    <property type="component" value="Unassembled WGS sequence"/>
</dbReference>
<feature type="region of interest" description="Disordered" evidence="1">
    <location>
        <begin position="1"/>
        <end position="22"/>
    </location>
</feature>
<sequence>MTYSTTGVDKKKKSRMETEQGNMKLPISLIKETGDLKKITSINDGEMADARAPASARTAALTEARGDARVVRVQNLMRRGIGVHHAGLLPIVKEVVEMFFCRCVIKFCEVLLEKKVDDDEDKEEAMVPLNVAVAWIVGIEMDLDFKLLGTACLAFAVVITSFALRVTIYSYNDTASYFFSIANQTTDTIISFQDNQFTVPAWFVSILRDCKTETYNTAKIRGSSYHDIVRVAEIQKVLDIVGV</sequence>
<evidence type="ECO:0000313" key="3">
    <source>
        <dbReference type="EMBL" id="KAK9114375.1"/>
    </source>
</evidence>
<keyword evidence="4" id="KW-1185">Reference proteome</keyword>
<dbReference type="InterPro" id="IPR027417">
    <property type="entry name" value="P-loop_NTPase"/>
</dbReference>
<dbReference type="AlphaFoldDB" id="A0AAP0IFW9"/>
<evidence type="ECO:0000259" key="2">
    <source>
        <dbReference type="Pfam" id="PF17834"/>
    </source>
</evidence>
<reference evidence="3 4" key="1">
    <citation type="submission" date="2024-01" db="EMBL/GenBank/DDBJ databases">
        <title>Genome assemblies of Stephania.</title>
        <authorList>
            <person name="Yang L."/>
        </authorList>
    </citation>
    <scope>NUCLEOTIDE SEQUENCE [LARGE SCALE GENOMIC DNA]</scope>
    <source>
        <strain evidence="3">YNDBR</strain>
        <tissue evidence="3">Leaf</tissue>
    </source>
</reference>
<proteinExistence type="predicted"/>
<protein>
    <recommendedName>
        <fullName evidence="2">Beta-galactosidase beta-sandwich domain-containing protein</fullName>
    </recommendedName>
</protein>
<gene>
    <name evidence="3" type="ORF">Syun_021172</name>
</gene>
<evidence type="ECO:0000313" key="4">
    <source>
        <dbReference type="Proteomes" id="UP001420932"/>
    </source>
</evidence>
<organism evidence="3 4">
    <name type="scientific">Stephania yunnanensis</name>
    <dbReference type="NCBI Taxonomy" id="152371"/>
    <lineage>
        <taxon>Eukaryota</taxon>
        <taxon>Viridiplantae</taxon>
        <taxon>Streptophyta</taxon>
        <taxon>Embryophyta</taxon>
        <taxon>Tracheophyta</taxon>
        <taxon>Spermatophyta</taxon>
        <taxon>Magnoliopsida</taxon>
        <taxon>Ranunculales</taxon>
        <taxon>Menispermaceae</taxon>
        <taxon>Menispermoideae</taxon>
        <taxon>Cissampelideae</taxon>
        <taxon>Stephania</taxon>
    </lineage>
</organism>
<dbReference type="InterPro" id="IPR041392">
    <property type="entry name" value="GHD"/>
</dbReference>
<accession>A0AAP0IFW9</accession>
<comment type="caution">
    <text evidence="3">The sequence shown here is derived from an EMBL/GenBank/DDBJ whole genome shotgun (WGS) entry which is preliminary data.</text>
</comment>
<dbReference type="EMBL" id="JBBNAF010000009">
    <property type="protein sequence ID" value="KAK9114375.1"/>
    <property type="molecule type" value="Genomic_DNA"/>
</dbReference>